<dbReference type="PhylomeDB" id="K4BZN5"/>
<keyword evidence="1" id="KW-0472">Membrane</keyword>
<dbReference type="Proteomes" id="UP000004994">
    <property type="component" value="Chromosome 5"/>
</dbReference>
<keyword evidence="1" id="KW-1133">Transmembrane helix</keyword>
<feature type="transmembrane region" description="Helical" evidence="1">
    <location>
        <begin position="21"/>
        <end position="41"/>
    </location>
</feature>
<dbReference type="EnsemblPlants" id="Solyc05g023970.1.1">
    <property type="protein sequence ID" value="Solyc05g023970.1.1"/>
    <property type="gene ID" value="Solyc05g023970.1"/>
</dbReference>
<dbReference type="AlphaFoldDB" id="K4BZN5"/>
<protein>
    <submittedName>
        <fullName evidence="2">Uncharacterized protein</fullName>
    </submittedName>
</protein>
<reference evidence="2" key="1">
    <citation type="journal article" date="2012" name="Nature">
        <title>The tomato genome sequence provides insights into fleshy fruit evolution.</title>
        <authorList>
            <consortium name="Tomato Genome Consortium"/>
        </authorList>
    </citation>
    <scope>NUCLEOTIDE SEQUENCE [LARGE SCALE GENOMIC DNA]</scope>
    <source>
        <strain evidence="2">cv. Heinz 1706</strain>
    </source>
</reference>
<dbReference type="InParanoid" id="K4BZN5"/>
<organism evidence="2">
    <name type="scientific">Solanum lycopersicum</name>
    <name type="common">Tomato</name>
    <name type="synonym">Lycopersicon esculentum</name>
    <dbReference type="NCBI Taxonomy" id="4081"/>
    <lineage>
        <taxon>Eukaryota</taxon>
        <taxon>Viridiplantae</taxon>
        <taxon>Streptophyta</taxon>
        <taxon>Embryophyta</taxon>
        <taxon>Tracheophyta</taxon>
        <taxon>Spermatophyta</taxon>
        <taxon>Magnoliopsida</taxon>
        <taxon>eudicotyledons</taxon>
        <taxon>Gunneridae</taxon>
        <taxon>Pentapetalae</taxon>
        <taxon>asterids</taxon>
        <taxon>lamiids</taxon>
        <taxon>Solanales</taxon>
        <taxon>Solanaceae</taxon>
        <taxon>Solanoideae</taxon>
        <taxon>Solaneae</taxon>
        <taxon>Solanum</taxon>
        <taxon>Solanum subgen. Lycopersicon</taxon>
    </lineage>
</organism>
<evidence type="ECO:0000256" key="1">
    <source>
        <dbReference type="SAM" id="Phobius"/>
    </source>
</evidence>
<keyword evidence="3" id="KW-1185">Reference proteome</keyword>
<evidence type="ECO:0000313" key="3">
    <source>
        <dbReference type="Proteomes" id="UP000004994"/>
    </source>
</evidence>
<evidence type="ECO:0000313" key="2">
    <source>
        <dbReference type="EnsemblPlants" id="Solyc05g023970.1.1"/>
    </source>
</evidence>
<sequence>MGATSTNSLMIKLQPKIYDHIMLTVHILFIPSVCSHVPVIVISLPKPRGLSIETSTNYQHFLWFFCFSHLLFPHLRISELVIFVASIVQVCEVWTSGMRENDSIDKKEDEPP</sequence>
<reference evidence="2" key="2">
    <citation type="submission" date="2015-06" db="UniProtKB">
        <authorList>
            <consortium name="EnsemblPlants"/>
        </authorList>
    </citation>
    <scope>IDENTIFICATION</scope>
    <source>
        <strain evidence="2">cv. Heinz 1706</strain>
    </source>
</reference>
<dbReference type="eggNOG" id="ENOG502RS7A">
    <property type="taxonomic scope" value="Eukaryota"/>
</dbReference>
<keyword evidence="1" id="KW-0812">Transmembrane</keyword>
<dbReference type="HOGENOM" id="CLU_171529_0_0_1"/>
<dbReference type="PaxDb" id="4081-Solyc05g023970.1.1"/>
<accession>K4BZN5</accession>
<proteinExistence type="predicted"/>
<dbReference type="Gramene" id="Solyc05g023970.1.1">
    <property type="protein sequence ID" value="Solyc05g023970.1.1"/>
    <property type="gene ID" value="Solyc05g023970.1"/>
</dbReference>
<dbReference type="OMA" id="SGMREND"/>
<name>K4BZN5_SOLLC</name>